<dbReference type="RefSeq" id="WP_044241864.1">
    <property type="nucleotide sequence ID" value="NZ_ASRX01000024.1"/>
</dbReference>
<reference evidence="3 4" key="1">
    <citation type="submission" date="2013-05" db="EMBL/GenBank/DDBJ databases">
        <title>Genome assembly of Chondromyces apiculatus DSM 436.</title>
        <authorList>
            <person name="Sharma G."/>
            <person name="Khatri I."/>
            <person name="Kaur C."/>
            <person name="Mayilraj S."/>
            <person name="Subramanian S."/>
        </authorList>
    </citation>
    <scope>NUCLEOTIDE SEQUENCE [LARGE SCALE GENOMIC DNA]</scope>
    <source>
        <strain evidence="3 4">DSM 436</strain>
    </source>
</reference>
<gene>
    <name evidence="3" type="ORF">CAP_3290</name>
</gene>
<comment type="caution">
    <text evidence="3">The sequence shown here is derived from an EMBL/GenBank/DDBJ whole genome shotgun (WGS) entry which is preliminary data.</text>
</comment>
<dbReference type="AlphaFoldDB" id="A0A017T7X4"/>
<keyword evidence="2" id="KW-0812">Transmembrane</keyword>
<dbReference type="eggNOG" id="ENOG502ZCEK">
    <property type="taxonomic scope" value="Bacteria"/>
</dbReference>
<feature type="transmembrane region" description="Helical" evidence="2">
    <location>
        <begin position="20"/>
        <end position="43"/>
    </location>
</feature>
<dbReference type="Proteomes" id="UP000019678">
    <property type="component" value="Unassembled WGS sequence"/>
</dbReference>
<dbReference type="EMBL" id="ASRX01000024">
    <property type="protein sequence ID" value="EYF05373.1"/>
    <property type="molecule type" value="Genomic_DNA"/>
</dbReference>
<evidence type="ECO:0000256" key="2">
    <source>
        <dbReference type="SAM" id="Phobius"/>
    </source>
</evidence>
<evidence type="ECO:0000256" key="1">
    <source>
        <dbReference type="SAM" id="MobiDB-lite"/>
    </source>
</evidence>
<keyword evidence="2" id="KW-0472">Membrane</keyword>
<evidence type="ECO:0000313" key="4">
    <source>
        <dbReference type="Proteomes" id="UP000019678"/>
    </source>
</evidence>
<organism evidence="3 4">
    <name type="scientific">Chondromyces apiculatus DSM 436</name>
    <dbReference type="NCBI Taxonomy" id="1192034"/>
    <lineage>
        <taxon>Bacteria</taxon>
        <taxon>Pseudomonadati</taxon>
        <taxon>Myxococcota</taxon>
        <taxon>Polyangia</taxon>
        <taxon>Polyangiales</taxon>
        <taxon>Polyangiaceae</taxon>
        <taxon>Chondromyces</taxon>
    </lineage>
</organism>
<keyword evidence="4" id="KW-1185">Reference proteome</keyword>
<feature type="region of interest" description="Disordered" evidence="1">
    <location>
        <begin position="50"/>
        <end position="90"/>
    </location>
</feature>
<dbReference type="STRING" id="1192034.CAP_3290"/>
<proteinExistence type="predicted"/>
<keyword evidence="2" id="KW-1133">Transmembrane helix</keyword>
<accession>A0A017T7X4</accession>
<name>A0A017T7X4_9BACT</name>
<sequence length="420" mass="45721">MKRTGRRTGEQPAGRPSGRARWGVIALSALALLGLLIGLRAAYHPAPAEPDFAAAPSQGRPRQTSIGRPAQPSAPMRIPGGDDALREIPEGSDVKDPRVLWEMRLERSRHTLDSYLEHTRYPPQARPAREQPEEMKPHHVASVKLPLAREDKKRTEAKVTLAQDRFFVVGDETVAFTITCENSAGPAACSATSALAGLPEDERARTPAGPPDASVVFAPAGGVGMLAATFQPSSQGFGGYHGTVRVTAQLQVGSETGSASFDFQYTPAAPAKFTGRVREVLKDGSLDLFMEMNVDKPGRYVLTGRVDDAKGNSFAYLSFNDILAAGRQEARLVVFGKLVHDESAEAPFKLRDVEGYLLKENTSPDRELMPLLEGTVHVTRRYAMSDFSEAAWESDEKTRHVEEFSKDVNTAEEAIERLGN</sequence>
<protein>
    <submittedName>
        <fullName evidence="3">Uncharacterized protein</fullName>
    </submittedName>
</protein>
<dbReference type="OrthoDB" id="9149079at2"/>
<evidence type="ECO:0000313" key="3">
    <source>
        <dbReference type="EMBL" id="EYF05373.1"/>
    </source>
</evidence>